<feature type="compositionally biased region" description="Polar residues" evidence="4">
    <location>
        <begin position="136"/>
        <end position="160"/>
    </location>
</feature>
<dbReference type="PRINTS" id="PR00722">
    <property type="entry name" value="CHYMOTRYPSIN"/>
</dbReference>
<reference evidence="6" key="2">
    <citation type="submission" date="2015-02" db="UniProtKB">
        <authorList>
            <consortium name="EnsemblMetazoa"/>
        </authorList>
    </citation>
    <scope>IDENTIFICATION</scope>
</reference>
<dbReference type="STRING" id="126957.T1ISX7"/>
<name>T1ISX7_STRMM</name>
<dbReference type="AlphaFoldDB" id="T1ISX7"/>
<protein>
    <recommendedName>
        <fullName evidence="5">Peptidase S1 domain-containing protein</fullName>
    </recommendedName>
</protein>
<dbReference type="GO" id="GO:0006508">
    <property type="term" value="P:proteolysis"/>
    <property type="evidence" value="ECO:0007669"/>
    <property type="project" value="InterPro"/>
</dbReference>
<feature type="region of interest" description="Disordered" evidence="4">
    <location>
        <begin position="129"/>
        <end position="256"/>
    </location>
</feature>
<dbReference type="InterPro" id="IPR043504">
    <property type="entry name" value="Peptidase_S1_PA_chymotrypsin"/>
</dbReference>
<accession>T1ISX7</accession>
<evidence type="ECO:0000256" key="4">
    <source>
        <dbReference type="SAM" id="MobiDB-lite"/>
    </source>
</evidence>
<dbReference type="PROSITE" id="PS50240">
    <property type="entry name" value="TRYPSIN_DOM"/>
    <property type="match status" value="2"/>
</dbReference>
<organism evidence="6 7">
    <name type="scientific">Strigamia maritima</name>
    <name type="common">European centipede</name>
    <name type="synonym">Geophilus maritimus</name>
    <dbReference type="NCBI Taxonomy" id="126957"/>
    <lineage>
        <taxon>Eukaryota</taxon>
        <taxon>Metazoa</taxon>
        <taxon>Ecdysozoa</taxon>
        <taxon>Arthropoda</taxon>
        <taxon>Myriapoda</taxon>
        <taxon>Chilopoda</taxon>
        <taxon>Pleurostigmophora</taxon>
        <taxon>Geophilomorpha</taxon>
        <taxon>Linotaeniidae</taxon>
        <taxon>Strigamia</taxon>
    </lineage>
</organism>
<feature type="domain" description="Peptidase S1" evidence="5">
    <location>
        <begin position="800"/>
        <end position="1055"/>
    </location>
</feature>
<evidence type="ECO:0000313" key="6">
    <source>
        <dbReference type="EnsemblMetazoa" id="SMAR004214-PA"/>
    </source>
</evidence>
<keyword evidence="3" id="KW-1015">Disulfide bond</keyword>
<dbReference type="EnsemblMetazoa" id="SMAR004214-RA">
    <property type="protein sequence ID" value="SMAR004214-PA"/>
    <property type="gene ID" value="SMAR004214"/>
</dbReference>
<dbReference type="EMBL" id="JH431449">
    <property type="status" value="NOT_ANNOTATED_CDS"/>
    <property type="molecule type" value="Genomic_DNA"/>
</dbReference>
<dbReference type="PhylomeDB" id="T1ISX7"/>
<dbReference type="InterPro" id="IPR001314">
    <property type="entry name" value="Peptidase_S1A"/>
</dbReference>
<dbReference type="SUPFAM" id="SSF50494">
    <property type="entry name" value="Trypsin-like serine proteases"/>
    <property type="match status" value="2"/>
</dbReference>
<dbReference type="PANTHER" id="PTHR24258:SF116">
    <property type="entry name" value="FI16631P1-RELATED"/>
    <property type="match status" value="1"/>
</dbReference>
<evidence type="ECO:0000256" key="1">
    <source>
        <dbReference type="ARBA" id="ARBA00004613"/>
    </source>
</evidence>
<sequence length="1062" mass="115353">MFHIKKKLGQLIKVYSFFFLFRMAAGLQALLLAMMLSDAVRGQEGGWKFPNSRSLNITDTSKDLTSVNSTDVSGRNSINIIINTPPESFHPGRNPSISINGHPKNPIILPLKPSFQPFKPVTSFGNNFNRPAFGDQNPSSGFGHQNPSSGFGHQNPSSGFGHQKPSGFGQQFPSGFGHQSRPGFNQFSHFTSSSNFNPNSNFGGHGNRFPTSHRPSVPNPSFGSGMGGFNPRPPNPIVNGGSGRDPGFGGFNPNVPQRPPAFVPPPFGQECSCTAFYLCKASDVVFGGPNLLDQRSANKDVVASGTNDTVTVDENGETKNDTTEEINAEVDLLDTNSTLFRSKRADDDDMIANNDTDVEVNGRSGFSPFQPFPPPPGPNTIPDDHQPGRPITHTPGCPPLQVCCRSSILPPRPGPQPLPPPQAKCGTRNLNGIVGRVKNPNQVEGETQFGEYPWQGAILRKDGTERLYVCGATLISPTHVLTAAHCVHTHLPVNLKVRLGEWDVSTNAELYPFVEIDVADIRIHPEFYPGNLNNDIAVLRLAFPVDFRAFPHVAPVCLPPRFESFAGQRCVVTGWGKDSFGLEGIYQNILKQVDLPVIANFDCENRLRHTRLGPGFFLHPGFMCAGGEPGKDACKGDGGSPLVCELNGAFVVAGLVSWGIGCGHPNVPGVYVGKMKIAHFSLWVVIVCCTVFMVTAQGEDEEFTEFETCPCETGGNVGQLCKCVPYYLCNNNSIVTDGGGLLDFRAITRPPIDPVTESPIDDKRGECGLWSVCCSSPIVGPLTPPKPEPQLHDHKCGIRHVNGVTTRVLNVHLRNDEAQFGEYPWQAAILRKEGSINVFVCGGSLIGDRVVITAAHCIKNSQPQTLKIRLGEYDTQSTQEVFPHTDVDVTEIIIHKQFNPHNAYNDIAILILANDVTFAEHIDTICLPDIGEEFTGKKCQVTGWGKNAFDLTGEYQRLLKSVTLPEVPHGLCEAQLQRTRLGSFFELNQNFMCAGGEEGVDACKGDGGGPLVCEHNGVYKLAGVVAWGIGCGQKEVPGVYVKVANYLKWLDDEAGSRKLRLY</sequence>
<reference evidence="7" key="1">
    <citation type="submission" date="2011-05" db="EMBL/GenBank/DDBJ databases">
        <authorList>
            <person name="Richards S.R."/>
            <person name="Qu J."/>
            <person name="Jiang H."/>
            <person name="Jhangiani S.N."/>
            <person name="Agravi P."/>
            <person name="Goodspeed R."/>
            <person name="Gross S."/>
            <person name="Mandapat C."/>
            <person name="Jackson L."/>
            <person name="Mathew T."/>
            <person name="Pu L."/>
            <person name="Thornton R."/>
            <person name="Saada N."/>
            <person name="Wilczek-Boney K.B."/>
            <person name="Lee S."/>
            <person name="Kovar C."/>
            <person name="Wu Y."/>
            <person name="Scherer S.E."/>
            <person name="Worley K.C."/>
            <person name="Muzny D.M."/>
            <person name="Gibbs R."/>
        </authorList>
    </citation>
    <scope>NUCLEOTIDE SEQUENCE</scope>
    <source>
        <strain evidence="7">Brora</strain>
    </source>
</reference>
<dbReference type="PROSITE" id="PS00134">
    <property type="entry name" value="TRYPSIN_HIS"/>
    <property type="match status" value="2"/>
</dbReference>
<evidence type="ECO:0000256" key="2">
    <source>
        <dbReference type="ARBA" id="ARBA00022525"/>
    </source>
</evidence>
<keyword evidence="7" id="KW-1185">Reference proteome</keyword>
<feature type="domain" description="Peptidase S1" evidence="5">
    <location>
        <begin position="433"/>
        <end position="684"/>
    </location>
</feature>
<dbReference type="Pfam" id="PF18322">
    <property type="entry name" value="CLIP_1"/>
    <property type="match status" value="1"/>
</dbReference>
<dbReference type="FunFam" id="2.40.10.10:FF:000038">
    <property type="entry name" value="Serine protease"/>
    <property type="match status" value="2"/>
</dbReference>
<dbReference type="InterPro" id="IPR018114">
    <property type="entry name" value="TRYPSIN_HIS"/>
</dbReference>
<feature type="compositionally biased region" description="Gly residues" evidence="4">
    <location>
        <begin position="240"/>
        <end position="250"/>
    </location>
</feature>
<feature type="compositionally biased region" description="Pro residues" evidence="4">
    <location>
        <begin position="370"/>
        <end position="379"/>
    </location>
</feature>
<dbReference type="SMART" id="SM00020">
    <property type="entry name" value="Tryp_SPc"/>
    <property type="match status" value="2"/>
</dbReference>
<dbReference type="Proteomes" id="UP000014500">
    <property type="component" value="Unassembled WGS sequence"/>
</dbReference>
<comment type="subcellular location">
    <subcellularLocation>
        <location evidence="1">Secreted</location>
    </subcellularLocation>
</comment>
<dbReference type="HOGENOM" id="CLU_289077_0_0_1"/>
<dbReference type="CDD" id="cd00190">
    <property type="entry name" value="Tryp_SPc"/>
    <property type="match status" value="2"/>
</dbReference>
<dbReference type="PANTHER" id="PTHR24258">
    <property type="entry name" value="SERINE PROTEASE-RELATED"/>
    <property type="match status" value="1"/>
</dbReference>
<dbReference type="Gene3D" id="2.40.10.10">
    <property type="entry name" value="Trypsin-like serine proteases"/>
    <property type="match status" value="2"/>
</dbReference>
<feature type="compositionally biased region" description="Polar residues" evidence="4">
    <location>
        <begin position="209"/>
        <end position="222"/>
    </location>
</feature>
<dbReference type="GO" id="GO:0005576">
    <property type="term" value="C:extracellular region"/>
    <property type="evidence" value="ECO:0007669"/>
    <property type="project" value="UniProtKB-SubCell"/>
</dbReference>
<evidence type="ECO:0000259" key="5">
    <source>
        <dbReference type="PROSITE" id="PS50240"/>
    </source>
</evidence>
<feature type="region of interest" description="Disordered" evidence="4">
    <location>
        <begin position="350"/>
        <end position="394"/>
    </location>
</feature>
<dbReference type="InterPro" id="IPR009003">
    <property type="entry name" value="Peptidase_S1_PA"/>
</dbReference>
<dbReference type="GO" id="GO:0004252">
    <property type="term" value="F:serine-type endopeptidase activity"/>
    <property type="evidence" value="ECO:0007669"/>
    <property type="project" value="InterPro"/>
</dbReference>
<feature type="compositionally biased region" description="Low complexity" evidence="4">
    <location>
        <begin position="165"/>
        <end position="202"/>
    </location>
</feature>
<keyword evidence="2" id="KW-0964">Secreted</keyword>
<dbReference type="InterPro" id="IPR001254">
    <property type="entry name" value="Trypsin_dom"/>
</dbReference>
<proteinExistence type="predicted"/>
<dbReference type="eggNOG" id="KOG3627">
    <property type="taxonomic scope" value="Eukaryota"/>
</dbReference>
<dbReference type="InterPro" id="IPR041515">
    <property type="entry name" value="PPAF-2-like_Clip"/>
</dbReference>
<evidence type="ECO:0000256" key="3">
    <source>
        <dbReference type="ARBA" id="ARBA00023157"/>
    </source>
</evidence>
<evidence type="ECO:0000313" key="7">
    <source>
        <dbReference type="Proteomes" id="UP000014500"/>
    </source>
</evidence>
<dbReference type="Pfam" id="PF00089">
    <property type="entry name" value="Trypsin"/>
    <property type="match status" value="2"/>
</dbReference>